<name>A8QAS6_MALGO</name>
<dbReference type="Proteomes" id="UP000008837">
    <property type="component" value="Unassembled WGS sequence"/>
</dbReference>
<evidence type="ECO:0000313" key="2">
    <source>
        <dbReference type="EMBL" id="EDP41820.1"/>
    </source>
</evidence>
<dbReference type="KEGG" id="mgl:MGL_3822"/>
<protein>
    <recommendedName>
        <fullName evidence="1">Cytosolic endo-beta-N-acetylglucosaminidase TIM barrel domain-containing protein</fullName>
    </recommendedName>
</protein>
<dbReference type="Pfam" id="PF03644">
    <property type="entry name" value="Glyco_hydro_85"/>
    <property type="match status" value="1"/>
</dbReference>
<organism evidence="2 3">
    <name type="scientific">Malassezia globosa (strain ATCC MYA-4612 / CBS 7966)</name>
    <name type="common">Dandruff-associated fungus</name>
    <dbReference type="NCBI Taxonomy" id="425265"/>
    <lineage>
        <taxon>Eukaryota</taxon>
        <taxon>Fungi</taxon>
        <taxon>Dikarya</taxon>
        <taxon>Basidiomycota</taxon>
        <taxon>Ustilaginomycotina</taxon>
        <taxon>Malasseziomycetes</taxon>
        <taxon>Malasseziales</taxon>
        <taxon>Malasseziaceae</taxon>
        <taxon>Malassezia</taxon>
    </lineage>
</organism>
<dbReference type="GO" id="GO:0005829">
    <property type="term" value="C:cytosol"/>
    <property type="evidence" value="ECO:0007669"/>
    <property type="project" value="UniProtKB-SubCell"/>
</dbReference>
<dbReference type="InParanoid" id="A8QAS6"/>
<dbReference type="PANTHER" id="PTHR13246:SF1">
    <property type="entry name" value="CYTOSOLIC ENDO-BETA-N-ACETYLGLUCOSAMINIDASE"/>
    <property type="match status" value="1"/>
</dbReference>
<evidence type="ECO:0000313" key="3">
    <source>
        <dbReference type="Proteomes" id="UP000008837"/>
    </source>
</evidence>
<sequence>MVYFSHKRVSLPPAGWIRAARFHGTKVLGTLIFEWDQSKSDLKLLLDGPHPKWRTPVRVELSEHFADQLVLLAAAYDIDGFLVNVETSLQLNPFQNPILQRLDRLHNAVRLRRWVQYFREKGQQSRPVWHVVWYDSVTYPEGQLAWQDAMTIANAPYIQAASSAFINYTWSHPERCKHGFLNPCLEHTVSMADHCLFPRYNVFMGVDVFGRNCLGGHDATKAIDLLGLHLGNEGFASGKRYNLSVALFAPGWTWEHDSPPARSWDAWWKEDCEFWEDGLHCITKYFPNRAYLWHGDSTHGYGFRTNFCLGSGTHWFVQGRNVYHDKEHGWSDQGVSAPKPTLAWPNVKYVLNESGTYVKAAVHTHLSCEDAWSGSQSLCVEVSSESYIPILALAPMPREASSRSATLRVCAKGAKIVPCIHVGSRLLRGCESIQRVNGWQLYKVELTLPEDIYENEVHVILGVSGSVLIGQIEISSSQYLEADATWHNGVLSWSDVVPWATCYEVYTVREDPVWIGTVSHTLSRNQTIMYGDEETIAQIQSVGAWPDEAPILAMPS</sequence>
<dbReference type="STRING" id="425265.A8QAS6"/>
<dbReference type="InterPro" id="IPR032979">
    <property type="entry name" value="ENGase"/>
</dbReference>
<dbReference type="RefSeq" id="XP_001729034.1">
    <property type="nucleotide sequence ID" value="XM_001728982.1"/>
</dbReference>
<reference evidence="2 3" key="1">
    <citation type="journal article" date="2007" name="Proc. Natl. Acad. Sci. U.S.A.">
        <title>Dandruff-associated Malassezia genomes reveal convergent and divergent virulence traits shared with plant and human fungal pathogens.</title>
        <authorList>
            <person name="Xu J."/>
            <person name="Saunders C.W."/>
            <person name="Hu P."/>
            <person name="Grant R.A."/>
            <person name="Boekhout T."/>
            <person name="Kuramae E.E."/>
            <person name="Kronstad J.W."/>
            <person name="Deangelis Y.M."/>
            <person name="Reeder N.L."/>
            <person name="Johnstone K.R."/>
            <person name="Leland M."/>
            <person name="Fieno A.M."/>
            <person name="Begley W.M."/>
            <person name="Sun Y."/>
            <person name="Lacey M.P."/>
            <person name="Chaudhary T."/>
            <person name="Keough T."/>
            <person name="Chu L."/>
            <person name="Sears R."/>
            <person name="Yuan B."/>
            <person name="Dawson T.L.Jr."/>
        </authorList>
    </citation>
    <scope>NUCLEOTIDE SEQUENCE [LARGE SCALE GENOMIC DNA]</scope>
    <source>
        <strain evidence="3">ATCC MYA-4612 / CBS 7966</strain>
    </source>
</reference>
<dbReference type="GO" id="GO:0033925">
    <property type="term" value="F:mannosyl-glycoprotein endo-beta-N-acetylglucosaminidase activity"/>
    <property type="evidence" value="ECO:0007669"/>
    <property type="project" value="UniProtKB-EC"/>
</dbReference>
<dbReference type="Gene3D" id="2.60.120.260">
    <property type="entry name" value="Galactose-binding domain-like"/>
    <property type="match status" value="1"/>
</dbReference>
<dbReference type="OrthoDB" id="284473at2759"/>
<accession>A8QAS6</accession>
<feature type="domain" description="Cytosolic endo-beta-N-acetylglucosaminidase TIM barrel" evidence="1">
    <location>
        <begin position="1"/>
        <end position="315"/>
    </location>
</feature>
<dbReference type="InterPro" id="IPR005201">
    <property type="entry name" value="TIM_ENGase"/>
</dbReference>
<comment type="caution">
    <text evidence="2">The sequence shown here is derived from an EMBL/GenBank/DDBJ whole genome shotgun (WGS) entry which is preliminary data.</text>
</comment>
<dbReference type="PANTHER" id="PTHR13246">
    <property type="entry name" value="ENDO BETA N-ACETYLGLUCOSAMINIDASE"/>
    <property type="match status" value="1"/>
</dbReference>
<keyword evidence="3" id="KW-1185">Reference proteome</keyword>
<gene>
    <name evidence="2" type="ORF">MGL_3822</name>
</gene>
<dbReference type="AlphaFoldDB" id="A8QAS6"/>
<dbReference type="VEuPathDB" id="FungiDB:MGL_3822"/>
<dbReference type="EMBL" id="AAYY01000015">
    <property type="protein sequence ID" value="EDP41820.1"/>
    <property type="molecule type" value="Genomic_DNA"/>
</dbReference>
<dbReference type="Gene3D" id="3.20.20.80">
    <property type="entry name" value="Glycosidases"/>
    <property type="match status" value="1"/>
</dbReference>
<evidence type="ECO:0000259" key="1">
    <source>
        <dbReference type="Pfam" id="PF03644"/>
    </source>
</evidence>
<proteinExistence type="predicted"/>
<dbReference type="GeneID" id="5853341"/>